<dbReference type="InterPro" id="IPR019225">
    <property type="entry name" value="DUF2155"/>
</dbReference>
<organism evidence="3 4">
    <name type="scientific">Inquilinus limosus</name>
    <dbReference type="NCBI Taxonomy" id="171674"/>
    <lineage>
        <taxon>Bacteria</taxon>
        <taxon>Pseudomonadati</taxon>
        <taxon>Pseudomonadota</taxon>
        <taxon>Alphaproteobacteria</taxon>
        <taxon>Rhodospirillales</taxon>
        <taxon>Rhodospirillaceae</taxon>
        <taxon>Inquilinus</taxon>
    </lineage>
</organism>
<feature type="signal peptide" evidence="2">
    <location>
        <begin position="1"/>
        <end position="24"/>
    </location>
</feature>
<keyword evidence="4" id="KW-1185">Reference proteome</keyword>
<dbReference type="RefSeq" id="WP_088150423.1">
    <property type="nucleotide sequence ID" value="NZ_NHON01000010.1"/>
</dbReference>
<dbReference type="Proteomes" id="UP000196655">
    <property type="component" value="Unassembled WGS sequence"/>
</dbReference>
<evidence type="ECO:0000256" key="2">
    <source>
        <dbReference type="SAM" id="SignalP"/>
    </source>
</evidence>
<evidence type="ECO:0000256" key="1">
    <source>
        <dbReference type="SAM" id="MobiDB-lite"/>
    </source>
</evidence>
<dbReference type="OrthoDB" id="9810376at2"/>
<accession>A0A211ZRG0</accession>
<name>A0A211ZRG0_9PROT</name>
<dbReference type="STRING" id="1122125.GCA_000423185_00397"/>
<evidence type="ECO:0000313" key="4">
    <source>
        <dbReference type="Proteomes" id="UP000196655"/>
    </source>
</evidence>
<dbReference type="Pfam" id="PF09923">
    <property type="entry name" value="DUF2155"/>
    <property type="match status" value="1"/>
</dbReference>
<dbReference type="EMBL" id="NHON01000010">
    <property type="protein sequence ID" value="OWJ67853.1"/>
    <property type="molecule type" value="Genomic_DNA"/>
</dbReference>
<feature type="chain" id="PRO_5012148754" description="Glycosyl hydrolase family 5" evidence="2">
    <location>
        <begin position="25"/>
        <end position="165"/>
    </location>
</feature>
<gene>
    <name evidence="3" type="ORF">BWR60_07740</name>
</gene>
<reference evidence="4" key="1">
    <citation type="submission" date="2017-05" db="EMBL/GenBank/DDBJ databases">
        <authorList>
            <person name="Macchi M."/>
            <person name="Festa S."/>
            <person name="Coppotelli B.M."/>
            <person name="Morelli I.S."/>
        </authorList>
    </citation>
    <scope>NUCLEOTIDE SEQUENCE [LARGE SCALE GENOMIC DNA]</scope>
    <source>
        <strain evidence="4">I</strain>
    </source>
</reference>
<sequence length="165" mass="17142">MRSLLVLPALAVLAAASVPGAARAAATIDQPIAELRGLDKITARTQPLEAKVGETVQFGTLGITVRACRKAPPEDPPESAAFLEITDTPPSKPAATVFSGWMFASSPGVSALDHPVYDVWVVSCTDTSPAATAAQQEVDENVPDASPLPLPEMKIIPPALPPGRQ</sequence>
<dbReference type="AlphaFoldDB" id="A0A211ZRG0"/>
<comment type="caution">
    <text evidence="3">The sequence shown here is derived from an EMBL/GenBank/DDBJ whole genome shotgun (WGS) entry which is preliminary data.</text>
</comment>
<feature type="region of interest" description="Disordered" evidence="1">
    <location>
        <begin position="131"/>
        <end position="165"/>
    </location>
</feature>
<proteinExistence type="predicted"/>
<evidence type="ECO:0000313" key="3">
    <source>
        <dbReference type="EMBL" id="OWJ67853.1"/>
    </source>
</evidence>
<evidence type="ECO:0008006" key="5">
    <source>
        <dbReference type="Google" id="ProtNLM"/>
    </source>
</evidence>
<protein>
    <recommendedName>
        <fullName evidence="5">Glycosyl hydrolase family 5</fullName>
    </recommendedName>
</protein>
<keyword evidence="2" id="KW-0732">Signal</keyword>